<dbReference type="EMBL" id="JAUEPO010000001">
    <property type="protein sequence ID" value="KAK3336348.1"/>
    <property type="molecule type" value="Genomic_DNA"/>
</dbReference>
<dbReference type="Pfam" id="PF01794">
    <property type="entry name" value="Ferric_reduct"/>
    <property type="match status" value="1"/>
</dbReference>
<evidence type="ECO:0000256" key="3">
    <source>
        <dbReference type="ARBA" id="ARBA00022692"/>
    </source>
</evidence>
<evidence type="ECO:0000256" key="1">
    <source>
        <dbReference type="ARBA" id="ARBA00004141"/>
    </source>
</evidence>
<evidence type="ECO:0000256" key="2">
    <source>
        <dbReference type="ARBA" id="ARBA00022448"/>
    </source>
</evidence>
<feature type="compositionally biased region" description="Low complexity" evidence="8">
    <location>
        <begin position="128"/>
        <end position="147"/>
    </location>
</feature>
<dbReference type="InterPro" id="IPR013112">
    <property type="entry name" value="FAD-bd_8"/>
</dbReference>
<reference evidence="11" key="2">
    <citation type="submission" date="2023-06" db="EMBL/GenBank/DDBJ databases">
        <authorList>
            <consortium name="Lawrence Berkeley National Laboratory"/>
            <person name="Haridas S."/>
            <person name="Hensen N."/>
            <person name="Bonometti L."/>
            <person name="Westerberg I."/>
            <person name="Brannstrom I.O."/>
            <person name="Guillou S."/>
            <person name="Cros-Aarteil S."/>
            <person name="Calhoun S."/>
            <person name="Kuo A."/>
            <person name="Mondo S."/>
            <person name="Pangilinan J."/>
            <person name="Riley R."/>
            <person name="Labutti K."/>
            <person name="Andreopoulos B."/>
            <person name="Lipzen A."/>
            <person name="Chen C."/>
            <person name="Yanf M."/>
            <person name="Daum C."/>
            <person name="Ng V."/>
            <person name="Clum A."/>
            <person name="Steindorff A."/>
            <person name="Ohm R."/>
            <person name="Martin F."/>
            <person name="Silar P."/>
            <person name="Natvig D."/>
            <person name="Lalanne C."/>
            <person name="Gautier V."/>
            <person name="Ament-Velasquez S.L."/>
            <person name="Kruys A."/>
            <person name="Hutchinson M.I."/>
            <person name="Powell A.J."/>
            <person name="Barry K."/>
            <person name="Miller A.N."/>
            <person name="Grigoriev I.V."/>
            <person name="Debuchy R."/>
            <person name="Gladieux P."/>
            <person name="Thoren M.H."/>
            <person name="Johannesson H."/>
        </authorList>
    </citation>
    <scope>NUCLEOTIDE SEQUENCE</scope>
    <source>
        <strain evidence="11">SMH4131-1</strain>
    </source>
</reference>
<evidence type="ECO:0000256" key="4">
    <source>
        <dbReference type="ARBA" id="ARBA00022989"/>
    </source>
</evidence>
<dbReference type="GO" id="GO:0015677">
    <property type="term" value="P:copper ion import"/>
    <property type="evidence" value="ECO:0007669"/>
    <property type="project" value="TreeGrafter"/>
</dbReference>
<dbReference type="Proteomes" id="UP001286456">
    <property type="component" value="Unassembled WGS sequence"/>
</dbReference>
<feature type="transmembrane region" description="Helical" evidence="9">
    <location>
        <begin position="76"/>
        <end position="96"/>
    </location>
</feature>
<dbReference type="AlphaFoldDB" id="A0AAE0MLQ5"/>
<feature type="transmembrane region" description="Helical" evidence="9">
    <location>
        <begin position="247"/>
        <end position="264"/>
    </location>
</feature>
<accession>A0AAE0MLQ5</accession>
<reference evidence="11" key="1">
    <citation type="journal article" date="2023" name="Mol. Phylogenet. Evol.">
        <title>Genome-scale phylogeny and comparative genomics of the fungal order Sordariales.</title>
        <authorList>
            <person name="Hensen N."/>
            <person name="Bonometti L."/>
            <person name="Westerberg I."/>
            <person name="Brannstrom I.O."/>
            <person name="Guillou S."/>
            <person name="Cros-Aarteil S."/>
            <person name="Calhoun S."/>
            <person name="Haridas S."/>
            <person name="Kuo A."/>
            <person name="Mondo S."/>
            <person name="Pangilinan J."/>
            <person name="Riley R."/>
            <person name="LaButti K."/>
            <person name="Andreopoulos B."/>
            <person name="Lipzen A."/>
            <person name="Chen C."/>
            <person name="Yan M."/>
            <person name="Daum C."/>
            <person name="Ng V."/>
            <person name="Clum A."/>
            <person name="Steindorff A."/>
            <person name="Ohm R.A."/>
            <person name="Martin F."/>
            <person name="Silar P."/>
            <person name="Natvig D.O."/>
            <person name="Lalanne C."/>
            <person name="Gautier V."/>
            <person name="Ament-Velasquez S.L."/>
            <person name="Kruys A."/>
            <person name="Hutchinson M.I."/>
            <person name="Powell A.J."/>
            <person name="Barry K."/>
            <person name="Miller A.N."/>
            <person name="Grigoriev I.V."/>
            <person name="Debuchy R."/>
            <person name="Gladieux P."/>
            <person name="Hiltunen Thoren M."/>
            <person name="Johannesson H."/>
        </authorList>
    </citation>
    <scope>NUCLEOTIDE SEQUENCE</scope>
    <source>
        <strain evidence="11">SMH4131-1</strain>
    </source>
</reference>
<comment type="subcellular location">
    <subcellularLocation>
        <location evidence="1">Membrane</location>
        <topology evidence="1">Multi-pass membrane protein</topology>
    </subcellularLocation>
</comment>
<dbReference type="SUPFAM" id="SSF52343">
    <property type="entry name" value="Ferredoxin reductase-like, C-terminal NADP-linked domain"/>
    <property type="match status" value="1"/>
</dbReference>
<gene>
    <name evidence="11" type="ORF">B0T19DRAFT_409226</name>
</gene>
<dbReference type="InterPro" id="IPR013130">
    <property type="entry name" value="Fe3_Rdtase_TM_dom"/>
</dbReference>
<dbReference type="CDD" id="cd06186">
    <property type="entry name" value="NOX_Duox_like_FAD_NADP"/>
    <property type="match status" value="1"/>
</dbReference>
<evidence type="ECO:0000256" key="9">
    <source>
        <dbReference type="SAM" id="Phobius"/>
    </source>
</evidence>
<feature type="transmembrane region" description="Helical" evidence="9">
    <location>
        <begin position="384"/>
        <end position="405"/>
    </location>
</feature>
<evidence type="ECO:0000313" key="12">
    <source>
        <dbReference type="Proteomes" id="UP001286456"/>
    </source>
</evidence>
<dbReference type="PANTHER" id="PTHR32361">
    <property type="entry name" value="FERRIC/CUPRIC REDUCTASE TRANSMEMBRANE COMPONENT"/>
    <property type="match status" value="1"/>
</dbReference>
<evidence type="ECO:0000256" key="8">
    <source>
        <dbReference type="SAM" id="MobiDB-lite"/>
    </source>
</evidence>
<dbReference type="GO" id="GO:0005886">
    <property type="term" value="C:plasma membrane"/>
    <property type="evidence" value="ECO:0007669"/>
    <property type="project" value="TreeGrafter"/>
</dbReference>
<evidence type="ECO:0000313" key="11">
    <source>
        <dbReference type="EMBL" id="KAK3336348.1"/>
    </source>
</evidence>
<dbReference type="GO" id="GO:0000293">
    <property type="term" value="F:ferric-chelate reductase activity"/>
    <property type="evidence" value="ECO:0007669"/>
    <property type="project" value="TreeGrafter"/>
</dbReference>
<dbReference type="SFLD" id="SFLDG01168">
    <property type="entry name" value="Ferric_reductase_subgroup_(FRE"/>
    <property type="match status" value="1"/>
</dbReference>
<dbReference type="InterPro" id="IPR017927">
    <property type="entry name" value="FAD-bd_FR_type"/>
</dbReference>
<proteinExistence type="predicted"/>
<feature type="domain" description="FAD-binding FR-type" evidence="10">
    <location>
        <begin position="408"/>
        <end position="572"/>
    </location>
</feature>
<keyword evidence="4 9" id="KW-1133">Transmembrane helix</keyword>
<feature type="transmembrane region" description="Helical" evidence="9">
    <location>
        <begin position="353"/>
        <end position="372"/>
    </location>
</feature>
<dbReference type="GO" id="GO:0006826">
    <property type="term" value="P:iron ion transport"/>
    <property type="evidence" value="ECO:0007669"/>
    <property type="project" value="TreeGrafter"/>
</dbReference>
<evidence type="ECO:0000259" key="10">
    <source>
        <dbReference type="PROSITE" id="PS51384"/>
    </source>
</evidence>
<feature type="region of interest" description="Disordered" evidence="8">
    <location>
        <begin position="127"/>
        <end position="152"/>
    </location>
</feature>
<protein>
    <recommendedName>
        <fullName evidence="10">FAD-binding FR-type domain-containing protein</fullName>
    </recommendedName>
</protein>
<keyword evidence="5" id="KW-0406">Ion transport</keyword>
<feature type="transmembrane region" description="Helical" evidence="9">
    <location>
        <begin position="270"/>
        <end position="292"/>
    </location>
</feature>
<evidence type="ECO:0000256" key="5">
    <source>
        <dbReference type="ARBA" id="ARBA00023065"/>
    </source>
</evidence>
<keyword evidence="12" id="KW-1185">Reference proteome</keyword>
<dbReference type="InterPro" id="IPR039261">
    <property type="entry name" value="FNR_nucleotide-bd"/>
</dbReference>
<comment type="caution">
    <text evidence="11">The sequence shown here is derived from an EMBL/GenBank/DDBJ whole genome shotgun (WGS) entry which is preliminary data.</text>
</comment>
<name>A0AAE0MLQ5_9PEZI</name>
<dbReference type="SFLD" id="SFLDS00052">
    <property type="entry name" value="Ferric_Reductase_Domain"/>
    <property type="match status" value="1"/>
</dbReference>
<keyword evidence="3 9" id="KW-0812">Transmembrane</keyword>
<keyword evidence="7" id="KW-0325">Glycoprotein</keyword>
<evidence type="ECO:0000256" key="6">
    <source>
        <dbReference type="ARBA" id="ARBA00023136"/>
    </source>
</evidence>
<dbReference type="Gene3D" id="3.40.50.80">
    <property type="entry name" value="Nucleotide-binding domain of ferredoxin-NADP reductase (FNR) module"/>
    <property type="match status" value="1"/>
</dbReference>
<dbReference type="PANTHER" id="PTHR32361:SF9">
    <property type="entry name" value="FERRIC REDUCTASE TRANSMEMBRANE COMPONENT 3-RELATED"/>
    <property type="match status" value="1"/>
</dbReference>
<keyword evidence="2" id="KW-0813">Transport</keyword>
<dbReference type="InterPro" id="IPR051410">
    <property type="entry name" value="Ferric/Cupric_Reductase"/>
</dbReference>
<dbReference type="Pfam" id="PF08022">
    <property type="entry name" value="FAD_binding_8"/>
    <property type="match status" value="1"/>
</dbReference>
<dbReference type="GO" id="GO:0006879">
    <property type="term" value="P:intracellular iron ion homeostasis"/>
    <property type="evidence" value="ECO:0007669"/>
    <property type="project" value="TreeGrafter"/>
</dbReference>
<dbReference type="PROSITE" id="PS51384">
    <property type="entry name" value="FAD_FR"/>
    <property type="match status" value="1"/>
</dbReference>
<sequence>MDSPAPPISARACSSWVPGALRFCSVPPPAAAATTSVPISPNLTLAALGSHNDDSEEERAAYLAELIQAIYDARNIVGSYNIVIIVVTLVLALFHWRRVRKDGRKWRARNQQQTQFAAQPCLHRGAPSTITAATGNTNTANGSSSSSDRYRGAVTAGNATSPDFAAKCSHCSMGVDADVDVEREPLLLTDRRNTSSTQSRRARSRLPGISGIWRNSPIARAVSSFLARQPPPAPFVNKTLPSNGTSAFIGTWIALNVFFHLYRLPLRWDFFFIFADRAGYVFIVNLPLLYLLGAKNQPLRLLTGYSYEALNIFHRRVGELMCFEAVVHLVSMVIWQFYLAADWLLASRSPWDYFTHPLILLGFGAFLAYELLFLTSLGSFRQRWYELFLASHVFLQAAGLIFLWLHFYTSQPYVALSLVIFLTDRLVWRLGLNRAEITADLCILQDGETYLLSADWDLPSLTPPQQSRWWCPAFLQRQSIVHGWQPTDHVFVSVPALGPSHALQAHPFTIASAAPGSRHSTEPGQLPIPVHAWFSLLIRAHDGFTADLLRYAQTHSRVSVRLDGPYGSSHALEMLRASDCAVLVAGGSGIAVTFPLIWALLHDPDRQTEDAVEDGKACRERGKQSVHLLWVTHSRSHRSWVPSQELDELVALGLDLAIPEPSAEVGRPDVAAIVDGWIQSAAAEGREVAVVASGPDGLNRTVRNTCANAIGAGLDVRVAVEKFGW</sequence>
<evidence type="ECO:0000256" key="7">
    <source>
        <dbReference type="ARBA" id="ARBA00023180"/>
    </source>
</evidence>
<organism evidence="11 12">
    <name type="scientific">Cercophora scortea</name>
    <dbReference type="NCBI Taxonomy" id="314031"/>
    <lineage>
        <taxon>Eukaryota</taxon>
        <taxon>Fungi</taxon>
        <taxon>Dikarya</taxon>
        <taxon>Ascomycota</taxon>
        <taxon>Pezizomycotina</taxon>
        <taxon>Sordariomycetes</taxon>
        <taxon>Sordariomycetidae</taxon>
        <taxon>Sordariales</taxon>
        <taxon>Lasiosphaeriaceae</taxon>
        <taxon>Cercophora</taxon>
    </lineage>
</organism>
<feature type="transmembrane region" description="Helical" evidence="9">
    <location>
        <begin position="320"/>
        <end position="341"/>
    </location>
</feature>
<keyword evidence="6 9" id="KW-0472">Membrane</keyword>